<keyword evidence="2" id="KW-1185">Reference proteome</keyword>
<protein>
    <submittedName>
        <fullName evidence="1">Uncharacterized protein</fullName>
    </submittedName>
</protein>
<comment type="caution">
    <text evidence="1">The sequence shown here is derived from an EMBL/GenBank/DDBJ whole genome shotgun (WGS) entry which is preliminary data.</text>
</comment>
<reference evidence="1" key="1">
    <citation type="submission" date="2020-11" db="EMBL/GenBank/DDBJ databases">
        <authorList>
            <consortium name="DOE Joint Genome Institute"/>
            <person name="Ahrendt S."/>
            <person name="Riley R."/>
            <person name="Andreopoulos W."/>
            <person name="Labutti K."/>
            <person name="Pangilinan J."/>
            <person name="Ruiz-Duenas F.J."/>
            <person name="Barrasa J.M."/>
            <person name="Sanchez-Garcia M."/>
            <person name="Camarero S."/>
            <person name="Miyauchi S."/>
            <person name="Serrano A."/>
            <person name="Linde D."/>
            <person name="Babiker R."/>
            <person name="Drula E."/>
            <person name="Ayuso-Fernandez I."/>
            <person name="Pacheco R."/>
            <person name="Padilla G."/>
            <person name="Ferreira P."/>
            <person name="Barriuso J."/>
            <person name="Kellner H."/>
            <person name="Castanera R."/>
            <person name="Alfaro M."/>
            <person name="Ramirez L."/>
            <person name="Pisabarro A.G."/>
            <person name="Kuo A."/>
            <person name="Tritt A."/>
            <person name="Lipzen A."/>
            <person name="He G."/>
            <person name="Yan M."/>
            <person name="Ng V."/>
            <person name="Cullen D."/>
            <person name="Martin F."/>
            <person name="Rosso M.-N."/>
            <person name="Henrissat B."/>
            <person name="Hibbett D."/>
            <person name="Martinez A.T."/>
            <person name="Grigoriev I.V."/>
        </authorList>
    </citation>
    <scope>NUCLEOTIDE SEQUENCE</scope>
    <source>
        <strain evidence="1">CIRM-BRFM 674</strain>
    </source>
</reference>
<evidence type="ECO:0000313" key="2">
    <source>
        <dbReference type="Proteomes" id="UP000807469"/>
    </source>
</evidence>
<organism evidence="1 2">
    <name type="scientific">Pholiota conissans</name>
    <dbReference type="NCBI Taxonomy" id="109636"/>
    <lineage>
        <taxon>Eukaryota</taxon>
        <taxon>Fungi</taxon>
        <taxon>Dikarya</taxon>
        <taxon>Basidiomycota</taxon>
        <taxon>Agaricomycotina</taxon>
        <taxon>Agaricomycetes</taxon>
        <taxon>Agaricomycetidae</taxon>
        <taxon>Agaricales</taxon>
        <taxon>Agaricineae</taxon>
        <taxon>Strophariaceae</taxon>
        <taxon>Pholiota</taxon>
    </lineage>
</organism>
<dbReference type="EMBL" id="MU155202">
    <property type="protein sequence ID" value="KAF9479992.1"/>
    <property type="molecule type" value="Genomic_DNA"/>
</dbReference>
<sequence length="268" mass="30488">MNWSTDYTEMACSFYKQATWPSGVPLADNACPAELGHQGTSSTSSSYSSSYSSSGSVLQPFNYVERYAATAPSSSKKRKAEDDDGDAVMASRKIIWTRDVQKQYTELNEIDFDDDDDDDLGYCDDLEDYWLWDDVSEDVALRLPGFVELEKAFASIREDNPEYLGLSNHEKRHRIADVYLHARSFLTQLKQDAQHCPLSDKLMMMLRQHDYHVGAGGLGVMVDDIRAFETHMRTVPGATRKNWPLATHDASEVGRRRRVIAKKYGWKF</sequence>
<proteinExistence type="predicted"/>
<accession>A0A9P6CUV1</accession>
<name>A0A9P6CUV1_9AGAR</name>
<evidence type="ECO:0000313" key="1">
    <source>
        <dbReference type="EMBL" id="KAF9479992.1"/>
    </source>
</evidence>
<gene>
    <name evidence="1" type="ORF">BDN70DRAFT_878165</name>
</gene>
<dbReference type="Proteomes" id="UP000807469">
    <property type="component" value="Unassembled WGS sequence"/>
</dbReference>
<dbReference type="AlphaFoldDB" id="A0A9P6CUV1"/>